<dbReference type="Gene3D" id="3.40.50.10070">
    <property type="entry name" value="TolB, N-terminal domain"/>
    <property type="match status" value="1"/>
</dbReference>
<dbReference type="Pfam" id="PF00211">
    <property type="entry name" value="Guanylate_cyc"/>
    <property type="match status" value="1"/>
</dbReference>
<sequence length="577" mass="63394">MMERAEHRLAAIMVTDVVGYSRLMEDDEARTLTALKQVQTRIFEPAICEFSGRIVKTMGDGWLVVFNSAVDAVECALSMQKRLEADQSDVSASERITVRIGINLADVVVDGDEFYGDGVNVAARLEASALPGGICIADAVHREVAAKAVAEFEDAGEVSLKNISRPIHVWHWPRAPVQAAPVSGKGHARTTVAVLPFEDLSQARDQTYFSDGVTEDIIAGLSRFRSLSVIAANSSFHFRARSMPLDEIARKLSVRYVVVGSVRRSGNMIRIASQLIEAATGTQLWADRFDRELVEIFTVQDEVTRMIVSNLVGQIESQDFQHAMRKPTTSLAAYDLYLRGLVHLRGYQDTDNSDAVKMFEAALELDPMFALTRAYLALSRVAVGGYASAPPALLDEALAASQMAAALDQGNSVCQRIIALVLTFRREFDAAERHYRQAYQLNPNDANGLVGMGGLIARRGRVAEATQWIEEGCRLNPFPPPWYHAVLGNLLYISGKYDEAATTLRELPNPGAYTHARLAACYAQAGRMTEASAEVAFVLQLNKAFSTDGFLKNVLLIEQLEHRALYREGLLKAGLPE</sequence>
<dbReference type="InterPro" id="IPR029787">
    <property type="entry name" value="Nucleotide_cyclase"/>
</dbReference>
<dbReference type="SUPFAM" id="SSF48452">
    <property type="entry name" value="TPR-like"/>
    <property type="match status" value="1"/>
</dbReference>
<accession>A0ABS4EH42</accession>
<dbReference type="SUPFAM" id="SSF55073">
    <property type="entry name" value="Nucleotide cyclase"/>
    <property type="match status" value="1"/>
</dbReference>
<dbReference type="SMART" id="SM00028">
    <property type="entry name" value="TPR"/>
    <property type="match status" value="4"/>
</dbReference>
<protein>
    <submittedName>
        <fullName evidence="2">TolB-like protein/class 3 adenylate cyclase/Tfp pilus assembly protein PilF</fullName>
    </submittedName>
</protein>
<dbReference type="InterPro" id="IPR001054">
    <property type="entry name" value="A/G_cyclase"/>
</dbReference>
<dbReference type="InterPro" id="IPR011990">
    <property type="entry name" value="TPR-like_helical_dom_sf"/>
</dbReference>
<evidence type="ECO:0000259" key="1">
    <source>
        <dbReference type="PROSITE" id="PS50125"/>
    </source>
</evidence>
<dbReference type="PANTHER" id="PTHR43081:SF19">
    <property type="entry name" value="PH-SENSITIVE ADENYLATE CYCLASE RV1264"/>
    <property type="match status" value="1"/>
</dbReference>
<keyword evidence="3" id="KW-1185">Reference proteome</keyword>
<organism evidence="2 3">
    <name type="scientific">Rhizobium herbae</name>
    <dbReference type="NCBI Taxonomy" id="508661"/>
    <lineage>
        <taxon>Bacteria</taxon>
        <taxon>Pseudomonadati</taxon>
        <taxon>Pseudomonadota</taxon>
        <taxon>Alphaproteobacteria</taxon>
        <taxon>Hyphomicrobiales</taxon>
        <taxon>Rhizobiaceae</taxon>
        <taxon>Rhizobium/Agrobacterium group</taxon>
        <taxon>Rhizobium</taxon>
    </lineage>
</organism>
<dbReference type="PANTHER" id="PTHR43081">
    <property type="entry name" value="ADENYLATE CYCLASE, TERMINAL-DIFFERENTIATION SPECIFIC-RELATED"/>
    <property type="match status" value="1"/>
</dbReference>
<evidence type="ECO:0000313" key="2">
    <source>
        <dbReference type="EMBL" id="MBP1857260.1"/>
    </source>
</evidence>
<dbReference type="RefSeq" id="WP_234937111.1">
    <property type="nucleotide sequence ID" value="NZ_JAGGJV010000001.1"/>
</dbReference>
<dbReference type="InterPro" id="IPR019734">
    <property type="entry name" value="TPR_rpt"/>
</dbReference>
<proteinExistence type="predicted"/>
<dbReference type="Pfam" id="PF13432">
    <property type="entry name" value="TPR_16"/>
    <property type="match status" value="1"/>
</dbReference>
<reference evidence="2 3" key="1">
    <citation type="submission" date="2021-03" db="EMBL/GenBank/DDBJ databases">
        <title>Genomic Encyclopedia of Type Strains, Phase IV (KMG-IV): sequencing the most valuable type-strain genomes for metagenomic binning, comparative biology and taxonomic classification.</title>
        <authorList>
            <person name="Goeker M."/>
        </authorList>
    </citation>
    <scope>NUCLEOTIDE SEQUENCE [LARGE SCALE GENOMIC DNA]</scope>
    <source>
        <strain evidence="2 3">DSM 26427</strain>
    </source>
</reference>
<dbReference type="InterPro" id="IPR050697">
    <property type="entry name" value="Adenylyl/Guanylyl_Cyclase_3/4"/>
</dbReference>
<dbReference type="Proteomes" id="UP000823786">
    <property type="component" value="Unassembled WGS sequence"/>
</dbReference>
<comment type="caution">
    <text evidence="2">The sequence shown here is derived from an EMBL/GenBank/DDBJ whole genome shotgun (WGS) entry which is preliminary data.</text>
</comment>
<gene>
    <name evidence="2" type="ORF">J2Z75_000740</name>
</gene>
<dbReference type="Gene3D" id="1.25.40.10">
    <property type="entry name" value="Tetratricopeptide repeat domain"/>
    <property type="match status" value="1"/>
</dbReference>
<feature type="domain" description="Guanylate cyclase" evidence="1">
    <location>
        <begin position="11"/>
        <end position="126"/>
    </location>
</feature>
<evidence type="ECO:0000313" key="3">
    <source>
        <dbReference type="Proteomes" id="UP000823786"/>
    </source>
</evidence>
<dbReference type="Gene3D" id="3.30.70.1230">
    <property type="entry name" value="Nucleotide cyclase"/>
    <property type="match status" value="1"/>
</dbReference>
<dbReference type="PROSITE" id="PS50125">
    <property type="entry name" value="GUANYLATE_CYCLASE_2"/>
    <property type="match status" value="1"/>
</dbReference>
<dbReference type="EMBL" id="JAGGJV010000001">
    <property type="protein sequence ID" value="MBP1857260.1"/>
    <property type="molecule type" value="Genomic_DNA"/>
</dbReference>
<dbReference type="SMART" id="SM00044">
    <property type="entry name" value="CYCc"/>
    <property type="match status" value="1"/>
</dbReference>
<name>A0ABS4EH42_9HYPH</name>
<dbReference type="CDD" id="cd07302">
    <property type="entry name" value="CHD"/>
    <property type="match status" value="1"/>
</dbReference>